<dbReference type="Proteomes" id="UP000321750">
    <property type="component" value="Unassembled WGS sequence"/>
</dbReference>
<feature type="region of interest" description="Disordered" evidence="1">
    <location>
        <begin position="89"/>
        <end position="112"/>
    </location>
</feature>
<evidence type="ECO:0000256" key="1">
    <source>
        <dbReference type="SAM" id="MobiDB-lite"/>
    </source>
</evidence>
<dbReference type="AlphaFoldDB" id="A0A512JR49"/>
<reference evidence="2 3" key="1">
    <citation type="submission" date="2019-07" db="EMBL/GenBank/DDBJ databases">
        <title>Whole genome shotgun sequence of Methylobacterium gnaphalii NBRC 107716.</title>
        <authorList>
            <person name="Hosoyama A."/>
            <person name="Uohara A."/>
            <person name="Ohji S."/>
            <person name="Ichikawa N."/>
        </authorList>
    </citation>
    <scope>NUCLEOTIDE SEQUENCE [LARGE SCALE GENOMIC DNA]</scope>
    <source>
        <strain evidence="2 3">NBRC 107716</strain>
    </source>
</reference>
<name>A0A512JR49_9HYPH</name>
<gene>
    <name evidence="2" type="ORF">MGN01_42930</name>
</gene>
<accession>A0A512JR49</accession>
<dbReference type="EMBL" id="BJZV01000042">
    <property type="protein sequence ID" value="GEP12448.1"/>
    <property type="molecule type" value="Genomic_DNA"/>
</dbReference>
<organism evidence="2 3">
    <name type="scientific">Methylobacterium gnaphalii</name>
    <dbReference type="NCBI Taxonomy" id="1010610"/>
    <lineage>
        <taxon>Bacteria</taxon>
        <taxon>Pseudomonadati</taxon>
        <taxon>Pseudomonadota</taxon>
        <taxon>Alphaproteobacteria</taxon>
        <taxon>Hyphomicrobiales</taxon>
        <taxon>Methylobacteriaceae</taxon>
        <taxon>Methylobacterium</taxon>
    </lineage>
</organism>
<comment type="caution">
    <text evidence="2">The sequence shown here is derived from an EMBL/GenBank/DDBJ whole genome shotgun (WGS) entry which is preliminary data.</text>
</comment>
<evidence type="ECO:0000313" key="3">
    <source>
        <dbReference type="Proteomes" id="UP000321750"/>
    </source>
</evidence>
<dbReference type="RefSeq" id="WP_147048815.1">
    <property type="nucleotide sequence ID" value="NZ_BJZV01000042.1"/>
</dbReference>
<proteinExistence type="predicted"/>
<evidence type="ECO:0000313" key="2">
    <source>
        <dbReference type="EMBL" id="GEP12448.1"/>
    </source>
</evidence>
<protein>
    <submittedName>
        <fullName evidence="2">Uncharacterized protein</fullName>
    </submittedName>
</protein>
<dbReference type="OrthoDB" id="8421304at2"/>
<keyword evidence="3" id="KW-1185">Reference proteome</keyword>
<sequence>MGATMEKPIRGYAVLETCEGTGWVVFARSAVAARRRGAETFSDGDLSSVTCRHAPWADVFAEQGDVPVSLAVQFGWRFECNGCDARIKEDGSEREDADGNLVEGPPSSKAVGTLRITV</sequence>